<sequence length="1141" mass="130510">MFWSFFYMSKIQALLLTLIFFTTLNTLAQETPYQLKKVFVQKDSIQIDSVSINKSFFKLQTSKGEDVDTSYYKVDFQKAELIFKNGYTPQDTLTIRYLKFPDFLTKEYMIYDKNKVVSSENGLDKLYKVSNAGVKKFTPFDGLTTSGSISRGVSIGNNQNTSVSSNLDLQIVGKLSDKVSLRASIQDSNIPLQQGGYSQKLDEFDQIFIELFSEKWSVRGGDLFLENRKSRFLNFNKKVQGIASQFTFGTPEKKTEVFASGALVRGQYAKSTFVGQEGNQGPYKLKGPNEELYILVISGSERVFVNGILLKRGENNDYVIDYNAGEITFTSLYPITSEMRISVEYQYSDRNFTRFVAYGGVNHEQEKWSLGGYVYSENDVKNQPLQQNLSTEQAQVLANAGDDQSLMVAPSAVEESFSDNKILYKKVLISGVEAFEFSTNPADVLYSVKFTFLGQNQGNYIVSSTITNGRVFKYVEPIAGVMQGSYEPVVKLIAPTKIQIATVLGKFNPNEKTLVDFEVGISNNDQNLFSDKDDKNNQGLAGKLNFKQRLFTGKWKVDAFGNYQLIQKNFKPIERLFAIEFNRDWNLLNPQGNQSLAITGFDFSLAEKSNWKYQFEKLDFSQSFSGSRHIVSGFFKNKGWLFQNDGSYMSSDGSSATSKFIRNQSYAKYHFTKNWVGGSFRHENNREKDKSTGQLSNLSQRFSEVGAFVGRGDSTKVFVELGYLNRVNDSINLGVLQRVNTSQSYYLKSKLLQNETSDLSVFVNYRNLKYKDSRGNEPSLNSRILYNDRFFNQLIQNTTVYETTSGTIPQQEFSFLEVDPGKGVYAWNDYNNNGIQEIQEFEIAAFPDQAKYVKIFLPNQIFIKTHQNKFSESITLNPSIWQNNGGVKKFLSHFYNQTSYLIERKIKRENDNFDLNPFSTKSKDLLGLNTSFRNSLFYNRGKQMHSVSYSFIYNELTSLQSSGQQEAKNVSHEMQYIYLLKKYWLFTLSDKIFTSSVSSENYFARNFKINGLQFEPKISYLFNKNASLDIFYEFKNKENTIGEKEVLKQNRFGLSFNFLSEKKFTANGEISSVNNDFTGNEFSPVGFQMLEGLQAGKNFTWRLLLQKGLTDYLDININYQGRKSELSKVIHTGNVQLRAYF</sequence>
<dbReference type="AlphaFoldDB" id="A0A1M6BIM5"/>
<reference evidence="2" key="1">
    <citation type="submission" date="2016-11" db="EMBL/GenBank/DDBJ databases">
        <authorList>
            <person name="Varghese N."/>
            <person name="Submissions S."/>
        </authorList>
    </citation>
    <scope>NUCLEOTIDE SEQUENCE [LARGE SCALE GENOMIC DNA]</scope>
    <source>
        <strain evidence="2">DSM 18829</strain>
    </source>
</reference>
<keyword evidence="2" id="KW-1185">Reference proteome</keyword>
<evidence type="ECO:0000313" key="1">
    <source>
        <dbReference type="EMBL" id="SHI48574.1"/>
    </source>
</evidence>
<evidence type="ECO:0000313" key="2">
    <source>
        <dbReference type="Proteomes" id="UP000184488"/>
    </source>
</evidence>
<dbReference type="STRING" id="415425.SAMN05444363_0786"/>
<dbReference type="Proteomes" id="UP000184488">
    <property type="component" value="Unassembled WGS sequence"/>
</dbReference>
<gene>
    <name evidence="1" type="ORF">SAMN05444363_0786</name>
</gene>
<protein>
    <submittedName>
        <fullName evidence="1">Uncharacterized protein</fullName>
    </submittedName>
</protein>
<accession>A0A1M6BIM5</accession>
<proteinExistence type="predicted"/>
<name>A0A1M6BIM5_9FLAO</name>
<organism evidence="1 2">
    <name type="scientific">Flavobacterium terrae</name>
    <dbReference type="NCBI Taxonomy" id="415425"/>
    <lineage>
        <taxon>Bacteria</taxon>
        <taxon>Pseudomonadati</taxon>
        <taxon>Bacteroidota</taxon>
        <taxon>Flavobacteriia</taxon>
        <taxon>Flavobacteriales</taxon>
        <taxon>Flavobacteriaceae</taxon>
        <taxon>Flavobacterium</taxon>
    </lineage>
</organism>
<dbReference type="EMBL" id="FQZI01000001">
    <property type="protein sequence ID" value="SHI48574.1"/>
    <property type="molecule type" value="Genomic_DNA"/>
</dbReference>